<organism evidence="2 3">
    <name type="scientific">Clostridium senegalense</name>
    <dbReference type="NCBI Taxonomy" id="1465809"/>
    <lineage>
        <taxon>Bacteria</taxon>
        <taxon>Bacillati</taxon>
        <taxon>Bacillota</taxon>
        <taxon>Clostridia</taxon>
        <taxon>Eubacteriales</taxon>
        <taxon>Clostridiaceae</taxon>
        <taxon>Clostridium</taxon>
    </lineage>
</organism>
<dbReference type="AlphaFoldDB" id="A0A6M0H5Z2"/>
<dbReference type="CDD" id="cd00038">
    <property type="entry name" value="CAP_ED"/>
    <property type="match status" value="1"/>
</dbReference>
<dbReference type="Proteomes" id="UP000481872">
    <property type="component" value="Unassembled WGS sequence"/>
</dbReference>
<protein>
    <submittedName>
        <fullName evidence="2">Cyclic nucleotide-binding domain-containing protein</fullName>
    </submittedName>
</protein>
<evidence type="ECO:0000259" key="1">
    <source>
        <dbReference type="PROSITE" id="PS50042"/>
    </source>
</evidence>
<name>A0A6M0H5Z2_9CLOT</name>
<dbReference type="InterPro" id="IPR014710">
    <property type="entry name" value="RmlC-like_jellyroll"/>
</dbReference>
<dbReference type="EMBL" id="JAAGPU010000029">
    <property type="protein sequence ID" value="NEU05947.1"/>
    <property type="molecule type" value="Genomic_DNA"/>
</dbReference>
<dbReference type="SUPFAM" id="SSF51206">
    <property type="entry name" value="cAMP-binding domain-like"/>
    <property type="match status" value="1"/>
</dbReference>
<keyword evidence="3" id="KW-1185">Reference proteome</keyword>
<accession>A0A6M0H5Z2</accession>
<dbReference type="Pfam" id="PF00027">
    <property type="entry name" value="cNMP_binding"/>
    <property type="match status" value="1"/>
</dbReference>
<dbReference type="InterPro" id="IPR018490">
    <property type="entry name" value="cNMP-bd_dom_sf"/>
</dbReference>
<dbReference type="InterPro" id="IPR000595">
    <property type="entry name" value="cNMP-bd_dom"/>
</dbReference>
<feature type="domain" description="Cyclic nucleotide-binding" evidence="1">
    <location>
        <begin position="11"/>
        <end position="100"/>
    </location>
</feature>
<evidence type="ECO:0000313" key="2">
    <source>
        <dbReference type="EMBL" id="NEU05947.1"/>
    </source>
</evidence>
<sequence>MSICDYFQPYLKEMETVFFKKGSYIITSDEEFEEVFYILDGVVTVECINAKGKMFLVDSLKKGDFVGKLSYIYEADFRCDIIANTNVKLLKIHKSTLSHLKKNADFVNLFFFKTSKRIYYIYKKMLIKDLFKIEEIFAYHILTHSLNNVFKFKSMYELCKELSISRKSLYNTLNNFFALGYVDKKSNSIIILNRAYLEKLSENLKEFY</sequence>
<dbReference type="PROSITE" id="PS50042">
    <property type="entry name" value="CNMP_BINDING_3"/>
    <property type="match status" value="1"/>
</dbReference>
<gene>
    <name evidence="2" type="ORF">G3M99_14010</name>
</gene>
<dbReference type="RefSeq" id="WP_199870562.1">
    <property type="nucleotide sequence ID" value="NZ_JAAGPU010000029.1"/>
</dbReference>
<reference evidence="2 3" key="1">
    <citation type="submission" date="2020-02" db="EMBL/GenBank/DDBJ databases">
        <title>Genome assembly of a novel Clostridium senegalense strain.</title>
        <authorList>
            <person name="Gupta T.B."/>
            <person name="Jauregui R."/>
            <person name="Maclean P."/>
            <person name="Nawarathana A."/>
            <person name="Brightwell G."/>
        </authorList>
    </citation>
    <scope>NUCLEOTIDE SEQUENCE [LARGE SCALE GENOMIC DNA]</scope>
    <source>
        <strain evidence="2 3">AGRFS4</strain>
    </source>
</reference>
<proteinExistence type="predicted"/>
<comment type="caution">
    <text evidence="2">The sequence shown here is derived from an EMBL/GenBank/DDBJ whole genome shotgun (WGS) entry which is preliminary data.</text>
</comment>
<evidence type="ECO:0000313" key="3">
    <source>
        <dbReference type="Proteomes" id="UP000481872"/>
    </source>
</evidence>
<dbReference type="Gene3D" id="2.60.120.10">
    <property type="entry name" value="Jelly Rolls"/>
    <property type="match status" value="1"/>
</dbReference>